<feature type="signal peptide" evidence="2">
    <location>
        <begin position="1"/>
        <end position="18"/>
    </location>
</feature>
<dbReference type="Ensembl" id="ENSOGAT00000032348.1">
    <property type="protein sequence ID" value="ENSOGAP00000016631.1"/>
    <property type="gene ID" value="ENSOGAG00000032991.1"/>
</dbReference>
<reference evidence="3" key="3">
    <citation type="submission" date="2025-09" db="UniProtKB">
        <authorList>
            <consortium name="Ensembl"/>
        </authorList>
    </citation>
    <scope>IDENTIFICATION</scope>
</reference>
<keyword evidence="4" id="KW-1185">Reference proteome</keyword>
<dbReference type="AlphaFoldDB" id="H0XKJ1"/>
<organism evidence="3 4">
    <name type="scientific">Otolemur garnettii</name>
    <name type="common">Small-eared galago</name>
    <name type="synonym">Garnett's greater bushbaby</name>
    <dbReference type="NCBI Taxonomy" id="30611"/>
    <lineage>
        <taxon>Eukaryota</taxon>
        <taxon>Metazoa</taxon>
        <taxon>Chordata</taxon>
        <taxon>Craniata</taxon>
        <taxon>Vertebrata</taxon>
        <taxon>Euteleostomi</taxon>
        <taxon>Mammalia</taxon>
        <taxon>Eutheria</taxon>
        <taxon>Euarchontoglires</taxon>
        <taxon>Primates</taxon>
        <taxon>Strepsirrhini</taxon>
        <taxon>Lorisiformes</taxon>
        <taxon>Galagidae</taxon>
        <taxon>Otolemur</taxon>
    </lineage>
</organism>
<dbReference type="EMBL" id="AAQR03191645">
    <property type="status" value="NOT_ANNOTATED_CDS"/>
    <property type="molecule type" value="Genomic_DNA"/>
</dbReference>
<accession>H0XKJ1</accession>
<evidence type="ECO:0008006" key="5">
    <source>
        <dbReference type="Google" id="ProtNLM"/>
    </source>
</evidence>
<evidence type="ECO:0000313" key="3">
    <source>
        <dbReference type="Ensembl" id="ENSOGAP00000016631.1"/>
    </source>
</evidence>
<name>H0XKJ1_OTOGA</name>
<proteinExistence type="predicted"/>
<dbReference type="HOGENOM" id="CLU_137697_0_0_1"/>
<dbReference type="OMA" id="FREETDP"/>
<dbReference type="eggNOG" id="ENOG502TKNK">
    <property type="taxonomic scope" value="Eukaryota"/>
</dbReference>
<reference evidence="4" key="1">
    <citation type="submission" date="2011-03" db="EMBL/GenBank/DDBJ databases">
        <title>Version 3 of the genome sequence of Otolemur garnettii (Bushbaby).</title>
        <authorList>
            <consortium name="The Broad Institute Genome Sequencing Platform"/>
            <person name="Di Palma F."/>
            <person name="Johnson J."/>
            <person name="Lander E.S."/>
            <person name="Lindblad-Toh K."/>
            <person name="Jaffe D.B."/>
            <person name="Gnerre S."/>
            <person name="MacCallum I."/>
            <person name="Przybylski D."/>
            <person name="Ribeiro F.J."/>
            <person name="Burton J.N."/>
            <person name="Walker B.J."/>
            <person name="Sharpe T."/>
            <person name="Hall G."/>
        </authorList>
    </citation>
    <scope>NUCLEOTIDE SEQUENCE [LARGE SCALE GENOMIC DNA]</scope>
</reference>
<reference evidence="3" key="2">
    <citation type="submission" date="2025-08" db="UniProtKB">
        <authorList>
            <consortium name="Ensembl"/>
        </authorList>
    </citation>
    <scope>IDENTIFICATION</scope>
</reference>
<evidence type="ECO:0000313" key="4">
    <source>
        <dbReference type="Proteomes" id="UP000005225"/>
    </source>
</evidence>
<evidence type="ECO:0000256" key="2">
    <source>
        <dbReference type="SAM" id="SignalP"/>
    </source>
</evidence>
<dbReference type="GeneTree" id="ENSGT00640000092572"/>
<feature type="region of interest" description="Disordered" evidence="1">
    <location>
        <begin position="49"/>
        <end position="164"/>
    </location>
</feature>
<sequence length="164" mass="18208">LLFLVLIILGTQLHRWRADHRALSRFRDALDEAVYQEIDYLGGLKEEMLDSPDYTRDDEENGDLNSMPEPPHQGADALRDGYDDAEELPIMETPPVSQMSEGEIPPEEKSVRTSQAGSSLRLLRGAAEPRKGEDGSWLLPGEERNAGYDDVELSAPGTSVKAFP</sequence>
<protein>
    <recommendedName>
        <fullName evidence="5">WC1 tail</fullName>
    </recommendedName>
</protein>
<feature type="chain" id="PRO_5003545130" description="WC1 tail" evidence="2">
    <location>
        <begin position="19"/>
        <end position="164"/>
    </location>
</feature>
<dbReference type="Proteomes" id="UP000005225">
    <property type="component" value="Unassembled WGS sequence"/>
</dbReference>
<evidence type="ECO:0000256" key="1">
    <source>
        <dbReference type="SAM" id="MobiDB-lite"/>
    </source>
</evidence>
<keyword evidence="2" id="KW-0732">Signal</keyword>
<dbReference type="InParanoid" id="H0XKJ1"/>